<feature type="non-terminal residue" evidence="2">
    <location>
        <position position="161"/>
    </location>
</feature>
<gene>
    <name evidence="2" type="ORF">PENTCL1PPCAC_17682</name>
</gene>
<feature type="chain" id="PRO_5043988941" description="Ground-like domain-containing protein" evidence="1">
    <location>
        <begin position="16"/>
        <end position="161"/>
    </location>
</feature>
<organism evidence="2 3">
    <name type="scientific">Pristionchus entomophagus</name>
    <dbReference type="NCBI Taxonomy" id="358040"/>
    <lineage>
        <taxon>Eukaryota</taxon>
        <taxon>Metazoa</taxon>
        <taxon>Ecdysozoa</taxon>
        <taxon>Nematoda</taxon>
        <taxon>Chromadorea</taxon>
        <taxon>Rhabditida</taxon>
        <taxon>Rhabditina</taxon>
        <taxon>Diplogasteromorpha</taxon>
        <taxon>Diplogasteroidea</taxon>
        <taxon>Neodiplogasteridae</taxon>
        <taxon>Pristionchus</taxon>
    </lineage>
</organism>
<feature type="signal peptide" evidence="1">
    <location>
        <begin position="1"/>
        <end position="15"/>
    </location>
</feature>
<dbReference type="Proteomes" id="UP001432027">
    <property type="component" value="Unassembled WGS sequence"/>
</dbReference>
<evidence type="ECO:0000313" key="3">
    <source>
        <dbReference type="Proteomes" id="UP001432027"/>
    </source>
</evidence>
<reference evidence="2" key="1">
    <citation type="submission" date="2023-10" db="EMBL/GenBank/DDBJ databases">
        <title>Genome assembly of Pristionchus species.</title>
        <authorList>
            <person name="Yoshida K."/>
            <person name="Sommer R.J."/>
        </authorList>
    </citation>
    <scope>NUCLEOTIDE SEQUENCE</scope>
    <source>
        <strain evidence="2">RS0144</strain>
    </source>
</reference>
<sequence>MTLLLLFLLFPTVSSFFGCGCPPQLPPPCFQPIQLPQFCLPQFPMCPPPSSCCGRKKRDTIGLGMVTSTRRPLISYRPINSTLTQSLCNSIPLKSLIYTNLSFQSTTPQLSIHSSVKAKFGGEWIVLCIDKSHSSSVSFVADQTTFCSSSNDKTTCYAFQV</sequence>
<accession>A0AAV5TMV3</accession>
<dbReference type="EMBL" id="BTSX01000004">
    <property type="protein sequence ID" value="GMS95507.1"/>
    <property type="molecule type" value="Genomic_DNA"/>
</dbReference>
<comment type="caution">
    <text evidence="2">The sequence shown here is derived from an EMBL/GenBank/DDBJ whole genome shotgun (WGS) entry which is preliminary data.</text>
</comment>
<dbReference type="AlphaFoldDB" id="A0AAV5TMV3"/>
<evidence type="ECO:0008006" key="4">
    <source>
        <dbReference type="Google" id="ProtNLM"/>
    </source>
</evidence>
<protein>
    <recommendedName>
        <fullName evidence="4">Ground-like domain-containing protein</fullName>
    </recommendedName>
</protein>
<keyword evidence="3" id="KW-1185">Reference proteome</keyword>
<evidence type="ECO:0000256" key="1">
    <source>
        <dbReference type="SAM" id="SignalP"/>
    </source>
</evidence>
<name>A0AAV5TMV3_9BILA</name>
<evidence type="ECO:0000313" key="2">
    <source>
        <dbReference type="EMBL" id="GMS95507.1"/>
    </source>
</evidence>
<keyword evidence="1" id="KW-0732">Signal</keyword>
<proteinExistence type="predicted"/>